<accession>A0AAN9PN42</accession>
<evidence type="ECO:0000313" key="3">
    <source>
        <dbReference type="EMBL" id="KAK7304236.1"/>
    </source>
</evidence>
<protein>
    <submittedName>
        <fullName evidence="3">Uncharacterized protein</fullName>
    </submittedName>
</protein>
<proteinExistence type="predicted"/>
<evidence type="ECO:0000256" key="2">
    <source>
        <dbReference type="SAM" id="MobiDB-lite"/>
    </source>
</evidence>
<reference evidence="3 4" key="1">
    <citation type="submission" date="2024-01" db="EMBL/GenBank/DDBJ databases">
        <title>The genomes of 5 underutilized Papilionoideae crops provide insights into root nodulation and disease resistance.</title>
        <authorList>
            <person name="Yuan L."/>
        </authorList>
    </citation>
    <scope>NUCLEOTIDE SEQUENCE [LARGE SCALE GENOMIC DNA]</scope>
    <source>
        <strain evidence="3">LY-2023</strain>
        <tissue evidence="3">Leaf</tissue>
    </source>
</reference>
<comment type="caution">
    <text evidence="3">The sequence shown here is derived from an EMBL/GenBank/DDBJ whole genome shotgun (WGS) entry which is preliminary data.</text>
</comment>
<evidence type="ECO:0000313" key="4">
    <source>
        <dbReference type="Proteomes" id="UP001359559"/>
    </source>
</evidence>
<dbReference type="InterPro" id="IPR040348">
    <property type="entry name" value="POLAR-like"/>
</dbReference>
<feature type="region of interest" description="Disordered" evidence="2">
    <location>
        <begin position="364"/>
        <end position="412"/>
    </location>
</feature>
<feature type="coiled-coil region" evidence="1">
    <location>
        <begin position="321"/>
        <end position="355"/>
    </location>
</feature>
<dbReference type="Proteomes" id="UP001359559">
    <property type="component" value="Unassembled WGS sequence"/>
</dbReference>
<sequence length="695" mass="77078">MDLWVVAAAAGAGCLAKYWNLISKNGDGSCHSSLEDSCFETPGSPSYPFTFPKQARIDEFGKNVSLDKGALGENSSELNIVDGPFTGEVASNRGLSNEKMRHFQNYDKRDVLSLLNFAVSISPYDDNFRGVGGGVEQSSDIVGNHGLLLPDSSVEVVPIRSSSGHKTFLRAKGLSGRIVRPLSSLESCFMAQIYKEHAETEEYVFSSPSSLSTAARSLLVSNGSRIISRANNDLFSASVGSKDHRLHKEDGQVKDGNVFQVPSLPEIGFVNDAKRIKFNAFIGRSQRLSSSNDVLSGKRIIQCDATFLFSLGISFGMITSIMGNKREIDKLRELLKQSENLVQDLQEELEMKDSMTVKELHNENYGSQDTCDHSSYDKELNDFSPEKHIDNSPRIDSTESNDQKVEQSSESMSKIEAELEAELERLGLDMNASSLERKLSELVELDPDFVADFAQGELRDDMVSGNGFVDQKSSNDAIDPEPLPENYAVLPHELSLRLHEVIQSQLEQRVKELEIALENSQRKVLILESEHEEYFQKASYFTGDNEDCDPMSQPLILNLSGEALDAYNEAYEELIKINDSEETSPSGILDNDHKEGSSSHDWHMLGVQHDEANGSSTCSTFNGGMSREFSTSKVTMLEGQSSSMYELDGTEDESCGFDGEMEQQLIKQIVERTKKGSPVLKNAQRILYSMDEDKH</sequence>
<dbReference type="PANTHER" id="PTHR33476:SF7">
    <property type="entry name" value="EMB|CAB62613.1"/>
    <property type="match status" value="1"/>
</dbReference>
<keyword evidence="4" id="KW-1185">Reference proteome</keyword>
<feature type="coiled-coil region" evidence="1">
    <location>
        <begin position="503"/>
        <end position="537"/>
    </location>
</feature>
<name>A0AAN9PN42_CLITE</name>
<feature type="compositionally biased region" description="Basic and acidic residues" evidence="2">
    <location>
        <begin position="370"/>
        <end position="412"/>
    </location>
</feature>
<gene>
    <name evidence="3" type="ORF">RJT34_15373</name>
</gene>
<evidence type="ECO:0000256" key="1">
    <source>
        <dbReference type="SAM" id="Coils"/>
    </source>
</evidence>
<organism evidence="3 4">
    <name type="scientific">Clitoria ternatea</name>
    <name type="common">Butterfly pea</name>
    <dbReference type="NCBI Taxonomy" id="43366"/>
    <lineage>
        <taxon>Eukaryota</taxon>
        <taxon>Viridiplantae</taxon>
        <taxon>Streptophyta</taxon>
        <taxon>Embryophyta</taxon>
        <taxon>Tracheophyta</taxon>
        <taxon>Spermatophyta</taxon>
        <taxon>Magnoliopsida</taxon>
        <taxon>eudicotyledons</taxon>
        <taxon>Gunneridae</taxon>
        <taxon>Pentapetalae</taxon>
        <taxon>rosids</taxon>
        <taxon>fabids</taxon>
        <taxon>Fabales</taxon>
        <taxon>Fabaceae</taxon>
        <taxon>Papilionoideae</taxon>
        <taxon>50 kb inversion clade</taxon>
        <taxon>NPAAA clade</taxon>
        <taxon>indigoferoid/millettioid clade</taxon>
        <taxon>Phaseoleae</taxon>
        <taxon>Clitoria</taxon>
    </lineage>
</organism>
<dbReference type="PANTHER" id="PTHR33476">
    <property type="entry name" value="EMB|CAB62613.1"/>
    <property type="match status" value="1"/>
</dbReference>
<dbReference type="EMBL" id="JAYKXN010000003">
    <property type="protein sequence ID" value="KAK7304236.1"/>
    <property type="molecule type" value="Genomic_DNA"/>
</dbReference>
<dbReference type="AlphaFoldDB" id="A0AAN9PN42"/>
<dbReference type="GO" id="GO:0008356">
    <property type="term" value="P:asymmetric cell division"/>
    <property type="evidence" value="ECO:0007669"/>
    <property type="project" value="InterPro"/>
</dbReference>
<keyword evidence="1" id="KW-0175">Coiled coil</keyword>